<dbReference type="InterPro" id="IPR007527">
    <property type="entry name" value="Znf_SWIM"/>
</dbReference>
<dbReference type="AlphaFoldDB" id="A0AAV9R668"/>
<evidence type="ECO:0000313" key="3">
    <source>
        <dbReference type="EMBL" id="KAK5603830.1"/>
    </source>
</evidence>
<reference evidence="3 4" key="1">
    <citation type="submission" date="2021-06" db="EMBL/GenBank/DDBJ databases">
        <authorList>
            <person name="Palmer J.M."/>
        </authorList>
    </citation>
    <scope>NUCLEOTIDE SEQUENCE [LARGE SCALE GENOMIC DNA]</scope>
    <source>
        <strain evidence="3 4">MEX-2019</strain>
        <tissue evidence="3">Muscle</tissue>
    </source>
</reference>
<keyword evidence="4" id="KW-1185">Reference proteome</keyword>
<dbReference type="Proteomes" id="UP001311232">
    <property type="component" value="Unassembled WGS sequence"/>
</dbReference>
<comment type="caution">
    <text evidence="3">The sequence shown here is derived from an EMBL/GenBank/DDBJ whole genome shotgun (WGS) entry which is preliminary data.</text>
</comment>
<dbReference type="GO" id="GO:0008270">
    <property type="term" value="F:zinc ion binding"/>
    <property type="evidence" value="ECO:0007669"/>
    <property type="project" value="UniProtKB-KW"/>
</dbReference>
<evidence type="ECO:0000313" key="4">
    <source>
        <dbReference type="Proteomes" id="UP001311232"/>
    </source>
</evidence>
<sequence length="114" mass="12955">MNREQSQSLIPYRNNLNGVSRQRYLEKIRSLNGLDPYEHIEWTNDLNELPEVTLPDVFGYLVCGVLHYQRLNEPWVVISTSGQVDSAQCTCMAGITESCTHVGSLLLKLKLQFG</sequence>
<keyword evidence="1" id="KW-0862">Zinc</keyword>
<dbReference type="EMBL" id="JAHHUM010002398">
    <property type="protein sequence ID" value="KAK5603830.1"/>
    <property type="molecule type" value="Genomic_DNA"/>
</dbReference>
<feature type="domain" description="SWIM-type" evidence="2">
    <location>
        <begin position="74"/>
        <end position="110"/>
    </location>
</feature>
<protein>
    <recommendedName>
        <fullName evidence="2">SWIM-type domain-containing protein</fullName>
    </recommendedName>
</protein>
<dbReference type="PROSITE" id="PS50966">
    <property type="entry name" value="ZF_SWIM"/>
    <property type="match status" value="1"/>
</dbReference>
<name>A0AAV9R668_9TELE</name>
<evidence type="ECO:0000256" key="1">
    <source>
        <dbReference type="PROSITE-ProRule" id="PRU00325"/>
    </source>
</evidence>
<dbReference type="PANTHER" id="PTHR47526">
    <property type="entry name" value="ATP-DEPENDENT DNA HELICASE"/>
    <property type="match status" value="1"/>
</dbReference>
<proteinExistence type="predicted"/>
<keyword evidence="1" id="KW-0863">Zinc-finger</keyword>
<keyword evidence="1" id="KW-0479">Metal-binding</keyword>
<dbReference type="PANTHER" id="PTHR47526:SF3">
    <property type="entry name" value="PHD-TYPE DOMAIN-CONTAINING PROTEIN"/>
    <property type="match status" value="1"/>
</dbReference>
<evidence type="ECO:0000259" key="2">
    <source>
        <dbReference type="PROSITE" id="PS50966"/>
    </source>
</evidence>
<gene>
    <name evidence="3" type="ORF">CRENBAI_000442</name>
</gene>
<accession>A0AAV9R668</accession>
<organism evidence="3 4">
    <name type="scientific">Crenichthys baileyi</name>
    <name type="common">White River springfish</name>
    <dbReference type="NCBI Taxonomy" id="28760"/>
    <lineage>
        <taxon>Eukaryota</taxon>
        <taxon>Metazoa</taxon>
        <taxon>Chordata</taxon>
        <taxon>Craniata</taxon>
        <taxon>Vertebrata</taxon>
        <taxon>Euteleostomi</taxon>
        <taxon>Actinopterygii</taxon>
        <taxon>Neopterygii</taxon>
        <taxon>Teleostei</taxon>
        <taxon>Neoteleostei</taxon>
        <taxon>Acanthomorphata</taxon>
        <taxon>Ovalentaria</taxon>
        <taxon>Atherinomorphae</taxon>
        <taxon>Cyprinodontiformes</taxon>
        <taxon>Goodeidae</taxon>
        <taxon>Crenichthys</taxon>
    </lineage>
</organism>